<accession>A0ACD3B1Q2</accession>
<keyword evidence="2" id="KW-1185">Reference proteome</keyword>
<evidence type="ECO:0000313" key="1">
    <source>
        <dbReference type="EMBL" id="TFK71152.1"/>
    </source>
</evidence>
<reference evidence="1 2" key="1">
    <citation type="journal article" date="2019" name="Nat. Ecol. Evol.">
        <title>Megaphylogeny resolves global patterns of mushroom evolution.</title>
        <authorList>
            <person name="Varga T."/>
            <person name="Krizsan K."/>
            <person name="Foldi C."/>
            <person name="Dima B."/>
            <person name="Sanchez-Garcia M."/>
            <person name="Sanchez-Ramirez S."/>
            <person name="Szollosi G.J."/>
            <person name="Szarkandi J.G."/>
            <person name="Papp V."/>
            <person name="Albert L."/>
            <person name="Andreopoulos W."/>
            <person name="Angelini C."/>
            <person name="Antonin V."/>
            <person name="Barry K.W."/>
            <person name="Bougher N.L."/>
            <person name="Buchanan P."/>
            <person name="Buyck B."/>
            <person name="Bense V."/>
            <person name="Catcheside P."/>
            <person name="Chovatia M."/>
            <person name="Cooper J."/>
            <person name="Damon W."/>
            <person name="Desjardin D."/>
            <person name="Finy P."/>
            <person name="Geml J."/>
            <person name="Haridas S."/>
            <person name="Hughes K."/>
            <person name="Justo A."/>
            <person name="Karasinski D."/>
            <person name="Kautmanova I."/>
            <person name="Kiss B."/>
            <person name="Kocsube S."/>
            <person name="Kotiranta H."/>
            <person name="LaButti K.M."/>
            <person name="Lechner B.E."/>
            <person name="Liimatainen K."/>
            <person name="Lipzen A."/>
            <person name="Lukacs Z."/>
            <person name="Mihaltcheva S."/>
            <person name="Morgado L.N."/>
            <person name="Niskanen T."/>
            <person name="Noordeloos M.E."/>
            <person name="Ohm R.A."/>
            <person name="Ortiz-Santana B."/>
            <person name="Ovrebo C."/>
            <person name="Racz N."/>
            <person name="Riley R."/>
            <person name="Savchenko A."/>
            <person name="Shiryaev A."/>
            <person name="Soop K."/>
            <person name="Spirin V."/>
            <person name="Szebenyi C."/>
            <person name="Tomsovsky M."/>
            <person name="Tulloss R.E."/>
            <person name="Uehling J."/>
            <person name="Grigoriev I.V."/>
            <person name="Vagvolgyi C."/>
            <person name="Papp T."/>
            <person name="Martin F.M."/>
            <person name="Miettinen O."/>
            <person name="Hibbett D.S."/>
            <person name="Nagy L.G."/>
        </authorList>
    </citation>
    <scope>NUCLEOTIDE SEQUENCE [LARGE SCALE GENOMIC DNA]</scope>
    <source>
        <strain evidence="1 2">NL-1719</strain>
    </source>
</reference>
<proteinExistence type="predicted"/>
<sequence length="1001" mass="110599">MADLPALLLASLDPQKRKQAEQALGNLSSQPGFLRHILQLSLDTNQDRAVRLSASVYLKNLTKTRWDEDVQPLPPQDKAALRSDLVPAMLALSSPADKSIRAQVAESISLIAPLDFPDRWPTLIDSLVSSLSPTNYNINVGVLETAHSIFNHWRSQARSDTLFTEINLVLAKFMDPFLQLFRQTASLLLTKPSPNPALTSPVENYALLAQSQVLLLDIYYDFTCQDLPPAIEDSYEEFFAANTGWFPVFLAWNPPELKGDADDTTPSLPSKIKTGILEISELFIKLYPDQLSKSPAVQTLVQGVWSLIGTGGLPSVADDHLVSQSLHFISTAIRSGYYKSLFSSKETITSLVQGVVVPNVALREHELEQFEDDPLEFIRLDLSLPGAAGVDVMTRRQAAADVLQALVGSGYEAETTEIVYGWITPGLAEYERDKAGNWRAKDAAVYMLTAIATRGSTTQHGVTSTNALVDVVKFFSDNVFQDLQAQPGSIHAILQVDAIRFLYTFRNQLTKPQLLSVLPILVTHLDSNNYVVYTYAAITIDRILSIRQGNQLLFGQADVRDFAGGLVDVLIKKIESAETAEKVAENDHLMKCVMRVIITAKQTLTPGYESILSRLVAILGLIAKNPSNPKFDQYIFESISGLMRFIVGGNPATLATFEGALFGPFTVILQQDIDQYIPYVFQILAQMLELHTASIPTEYRALLPFLLTPTVWQQKGSIPGLVKLLEAFLKRDSAKMVAEGQVASVLAVAQQRLIPSKLNDSWGFELLNAVVQYVAPADLKQYYKAIIMSLLTRMQTSKTDKYVYLFARFILFAMALPVDGLGPDYTVTTIEEIQPQLWSQILTNFVITQVAKFPHKDRKVGAVGLIRLLTQSQYMRQEPSIRSWPNAFITLAKLFSEPQHLVASQKESDDLALGMTEIDFEEQAAGYQAAYSRLAASETSQADPVGYVNDPQQFLVQSFVEFGKGVGEQQLKALLEASVQAAGPAEGQSVRSFVRSLGLGF</sequence>
<protein>
    <submittedName>
        <fullName evidence="1">Importin alpha re-exporter</fullName>
    </submittedName>
</protein>
<organism evidence="1 2">
    <name type="scientific">Pluteus cervinus</name>
    <dbReference type="NCBI Taxonomy" id="181527"/>
    <lineage>
        <taxon>Eukaryota</taxon>
        <taxon>Fungi</taxon>
        <taxon>Dikarya</taxon>
        <taxon>Basidiomycota</taxon>
        <taxon>Agaricomycotina</taxon>
        <taxon>Agaricomycetes</taxon>
        <taxon>Agaricomycetidae</taxon>
        <taxon>Agaricales</taxon>
        <taxon>Pluteineae</taxon>
        <taxon>Pluteaceae</taxon>
        <taxon>Pluteus</taxon>
    </lineage>
</organism>
<dbReference type="EMBL" id="ML208302">
    <property type="protein sequence ID" value="TFK71152.1"/>
    <property type="molecule type" value="Genomic_DNA"/>
</dbReference>
<evidence type="ECO:0000313" key="2">
    <source>
        <dbReference type="Proteomes" id="UP000308600"/>
    </source>
</evidence>
<name>A0ACD3B1Q2_9AGAR</name>
<dbReference type="Proteomes" id="UP000308600">
    <property type="component" value="Unassembled WGS sequence"/>
</dbReference>
<gene>
    <name evidence="1" type="ORF">BDN72DRAFT_794397</name>
</gene>